<dbReference type="RefSeq" id="WP_191376099.1">
    <property type="nucleotide sequence ID" value="NZ_CAJFOD010000069.1"/>
</dbReference>
<gene>
    <name evidence="2" type="ORF">K8V91_02370</name>
</gene>
<accession>A0A921KIM8</accession>
<feature type="transmembrane region" description="Helical" evidence="1">
    <location>
        <begin position="6"/>
        <end position="23"/>
    </location>
</feature>
<sequence length="223" mass="25431">MNKKRILIISLIIIFTIGLVWIIKNKNGTKDNSSSNKGYIVNLGDNIYIERIYGYTGDFVEDGSDKEVSDVWTLKVTNKSKQDIQFLRIKATLDNNQGIFDITTLQSNTSVVVMESNASSLPNNGEEYKYSVENLAYFNSSLSLHLDDFKISTKDNWIQLENISEQDITNDIYVYYKNVEDDIYHGGITYRVKFSGGIKAGEVKQIQSKHYSSKNSEILNLTY</sequence>
<keyword evidence="1" id="KW-0812">Transmembrane</keyword>
<evidence type="ECO:0000256" key="1">
    <source>
        <dbReference type="SAM" id="Phobius"/>
    </source>
</evidence>
<reference evidence="2" key="2">
    <citation type="submission" date="2021-09" db="EMBL/GenBank/DDBJ databases">
        <authorList>
            <person name="Gilroy R."/>
        </authorList>
    </citation>
    <scope>NUCLEOTIDE SEQUENCE</scope>
    <source>
        <strain evidence="2">CHK193-16274</strain>
    </source>
</reference>
<protein>
    <submittedName>
        <fullName evidence="2">Uncharacterized protein</fullName>
    </submittedName>
</protein>
<proteinExistence type="predicted"/>
<keyword evidence="1" id="KW-1133">Transmembrane helix</keyword>
<dbReference type="Proteomes" id="UP000749320">
    <property type="component" value="Unassembled WGS sequence"/>
</dbReference>
<evidence type="ECO:0000313" key="2">
    <source>
        <dbReference type="EMBL" id="HJF39745.1"/>
    </source>
</evidence>
<evidence type="ECO:0000313" key="3">
    <source>
        <dbReference type="Proteomes" id="UP000749320"/>
    </source>
</evidence>
<dbReference type="AlphaFoldDB" id="A0A921KIM8"/>
<keyword evidence="1" id="KW-0472">Membrane</keyword>
<dbReference type="EMBL" id="DYWV01000080">
    <property type="protein sequence ID" value="HJF39745.1"/>
    <property type="molecule type" value="Genomic_DNA"/>
</dbReference>
<comment type="caution">
    <text evidence="2">The sequence shown here is derived from an EMBL/GenBank/DDBJ whole genome shotgun (WGS) entry which is preliminary data.</text>
</comment>
<organism evidence="2 3">
    <name type="scientific">Thomasclavelia spiroformis</name>
    <dbReference type="NCBI Taxonomy" id="29348"/>
    <lineage>
        <taxon>Bacteria</taxon>
        <taxon>Bacillati</taxon>
        <taxon>Bacillota</taxon>
        <taxon>Erysipelotrichia</taxon>
        <taxon>Erysipelotrichales</taxon>
        <taxon>Coprobacillaceae</taxon>
        <taxon>Thomasclavelia</taxon>
    </lineage>
</organism>
<name>A0A921KIM8_9FIRM</name>
<reference evidence="2" key="1">
    <citation type="journal article" date="2021" name="PeerJ">
        <title>Extensive microbial diversity within the chicken gut microbiome revealed by metagenomics and culture.</title>
        <authorList>
            <person name="Gilroy R."/>
            <person name="Ravi A."/>
            <person name="Getino M."/>
            <person name="Pursley I."/>
            <person name="Horton D.L."/>
            <person name="Alikhan N.F."/>
            <person name="Baker D."/>
            <person name="Gharbi K."/>
            <person name="Hall N."/>
            <person name="Watson M."/>
            <person name="Adriaenssens E.M."/>
            <person name="Foster-Nyarko E."/>
            <person name="Jarju S."/>
            <person name="Secka A."/>
            <person name="Antonio M."/>
            <person name="Oren A."/>
            <person name="Chaudhuri R.R."/>
            <person name="La Ragione R."/>
            <person name="Hildebrand F."/>
            <person name="Pallen M.J."/>
        </authorList>
    </citation>
    <scope>NUCLEOTIDE SEQUENCE</scope>
    <source>
        <strain evidence="2">CHK193-16274</strain>
    </source>
</reference>